<sequence>MRSPSLYDRNRASAPESSRVSVLVEEVARRVEASAEDIDHPTDLGSQKYHRMAARKIMGIIFFLSSKENKLHVCICIFLVSYLIRGW</sequence>
<protein>
    <submittedName>
        <fullName evidence="1">Uncharacterized protein</fullName>
    </submittedName>
</protein>
<name>M5VRT2_PRUPE</name>
<dbReference type="EMBL" id="CM007657">
    <property type="protein sequence ID" value="ONH94937.1"/>
    <property type="molecule type" value="Genomic_DNA"/>
</dbReference>
<proteinExistence type="predicted"/>
<gene>
    <name evidence="1" type="ORF">PRUPE_7G041100</name>
</gene>
<dbReference type="Proteomes" id="UP000006882">
    <property type="component" value="Chromosome G7"/>
</dbReference>
<dbReference type="HOGENOM" id="CLU_2487637_0_0_1"/>
<evidence type="ECO:0000313" key="2">
    <source>
        <dbReference type="Proteomes" id="UP000006882"/>
    </source>
</evidence>
<keyword evidence="2" id="KW-1185">Reference proteome</keyword>
<accession>M5VRT2</accession>
<dbReference type="AlphaFoldDB" id="M5VRT2"/>
<evidence type="ECO:0000313" key="1">
    <source>
        <dbReference type="EMBL" id="ONH94937.1"/>
    </source>
</evidence>
<dbReference type="Gramene" id="ONH94937">
    <property type="protein sequence ID" value="ONH94937"/>
    <property type="gene ID" value="PRUPE_7G041100"/>
</dbReference>
<reference evidence="1 2" key="1">
    <citation type="journal article" date="2013" name="Nat. Genet.">
        <title>The high-quality draft genome of peach (Prunus persica) identifies unique patterns of genetic diversity, domestication and genome evolution.</title>
        <authorList>
            <consortium name="International Peach Genome Initiative"/>
            <person name="Verde I."/>
            <person name="Abbott A.G."/>
            <person name="Scalabrin S."/>
            <person name="Jung S."/>
            <person name="Shu S."/>
            <person name="Marroni F."/>
            <person name="Zhebentyayeva T."/>
            <person name="Dettori M.T."/>
            <person name="Grimwood J."/>
            <person name="Cattonaro F."/>
            <person name="Zuccolo A."/>
            <person name="Rossini L."/>
            <person name="Jenkins J."/>
            <person name="Vendramin E."/>
            <person name="Meisel L.A."/>
            <person name="Decroocq V."/>
            <person name="Sosinski B."/>
            <person name="Prochnik S."/>
            <person name="Mitros T."/>
            <person name="Policriti A."/>
            <person name="Cipriani G."/>
            <person name="Dondini L."/>
            <person name="Ficklin S."/>
            <person name="Goodstein D.M."/>
            <person name="Xuan P."/>
            <person name="Del Fabbro C."/>
            <person name="Aramini V."/>
            <person name="Copetti D."/>
            <person name="Gonzalez S."/>
            <person name="Horner D.S."/>
            <person name="Falchi R."/>
            <person name="Lucas S."/>
            <person name="Mica E."/>
            <person name="Maldonado J."/>
            <person name="Lazzari B."/>
            <person name="Bielenberg D."/>
            <person name="Pirona R."/>
            <person name="Miculan M."/>
            <person name="Barakat A."/>
            <person name="Testolin R."/>
            <person name="Stella A."/>
            <person name="Tartarini S."/>
            <person name="Tonutti P."/>
            <person name="Arus P."/>
            <person name="Orellana A."/>
            <person name="Wells C."/>
            <person name="Main D."/>
            <person name="Vizzotto G."/>
            <person name="Silva H."/>
            <person name="Salamini F."/>
            <person name="Schmutz J."/>
            <person name="Morgante M."/>
            <person name="Rokhsar D.S."/>
        </authorList>
    </citation>
    <scope>NUCLEOTIDE SEQUENCE [LARGE SCALE GENOMIC DNA]</scope>
    <source>
        <strain evidence="2">cv. Nemared</strain>
    </source>
</reference>
<organism evidence="1 2">
    <name type="scientific">Prunus persica</name>
    <name type="common">Peach</name>
    <name type="synonym">Amygdalus persica</name>
    <dbReference type="NCBI Taxonomy" id="3760"/>
    <lineage>
        <taxon>Eukaryota</taxon>
        <taxon>Viridiplantae</taxon>
        <taxon>Streptophyta</taxon>
        <taxon>Embryophyta</taxon>
        <taxon>Tracheophyta</taxon>
        <taxon>Spermatophyta</taxon>
        <taxon>Magnoliopsida</taxon>
        <taxon>eudicotyledons</taxon>
        <taxon>Gunneridae</taxon>
        <taxon>Pentapetalae</taxon>
        <taxon>rosids</taxon>
        <taxon>fabids</taxon>
        <taxon>Rosales</taxon>
        <taxon>Rosaceae</taxon>
        <taxon>Amygdaloideae</taxon>
        <taxon>Amygdaleae</taxon>
        <taxon>Prunus</taxon>
    </lineage>
</organism>